<evidence type="ECO:0000256" key="2">
    <source>
        <dbReference type="ARBA" id="ARBA00023015"/>
    </source>
</evidence>
<reference evidence="10 11" key="1">
    <citation type="journal article" date="2021" name="Hortic Res">
        <title>The domestication of Cucurbita argyrosperma as revealed by the genome of its wild relative.</title>
        <authorList>
            <person name="Barrera-Redondo J."/>
            <person name="Sanchez-de la Vega G."/>
            <person name="Aguirre-Liguori J.A."/>
            <person name="Castellanos-Morales G."/>
            <person name="Gutierrez-Guerrero Y.T."/>
            <person name="Aguirre-Dugua X."/>
            <person name="Aguirre-Planter E."/>
            <person name="Tenaillon M.I."/>
            <person name="Lira-Saade R."/>
            <person name="Eguiarte L.E."/>
        </authorList>
    </citation>
    <scope>NUCLEOTIDE SEQUENCE [LARGE SCALE GENOMIC DNA]</scope>
    <source>
        <strain evidence="10">JBR-2021</strain>
    </source>
</reference>
<keyword evidence="3" id="KW-0238">DNA-binding</keyword>
<dbReference type="SMART" id="SM00717">
    <property type="entry name" value="SANT"/>
    <property type="match status" value="1"/>
</dbReference>
<dbReference type="GO" id="GO:0009723">
    <property type="term" value="P:response to ethylene"/>
    <property type="evidence" value="ECO:0007669"/>
    <property type="project" value="TreeGrafter"/>
</dbReference>
<accession>A0AAV6M4Y0</accession>
<evidence type="ECO:0000256" key="5">
    <source>
        <dbReference type="ARBA" id="ARBA00023242"/>
    </source>
</evidence>
<evidence type="ECO:0000256" key="4">
    <source>
        <dbReference type="ARBA" id="ARBA00023163"/>
    </source>
</evidence>
<name>A0AAV6M4Y0_9ROSI</name>
<evidence type="ECO:0000313" key="10">
    <source>
        <dbReference type="EMBL" id="KAG6575509.1"/>
    </source>
</evidence>
<keyword evidence="2" id="KW-0805">Transcription regulation</keyword>
<evidence type="ECO:0000259" key="9">
    <source>
        <dbReference type="PROSITE" id="PS51294"/>
    </source>
</evidence>
<evidence type="ECO:0000259" key="8">
    <source>
        <dbReference type="PROSITE" id="PS51293"/>
    </source>
</evidence>
<feature type="domain" description="HTH myb-type" evidence="9">
    <location>
        <begin position="109"/>
        <end position="165"/>
    </location>
</feature>
<evidence type="ECO:0000313" key="11">
    <source>
        <dbReference type="Proteomes" id="UP000685013"/>
    </source>
</evidence>
<dbReference type="CDD" id="cd00167">
    <property type="entry name" value="SANT"/>
    <property type="match status" value="1"/>
</dbReference>
<keyword evidence="11" id="KW-1185">Reference proteome</keyword>
<feature type="compositionally biased region" description="Low complexity" evidence="6">
    <location>
        <begin position="69"/>
        <end position="85"/>
    </location>
</feature>
<dbReference type="PROSITE" id="PS51293">
    <property type="entry name" value="SANT"/>
    <property type="match status" value="1"/>
</dbReference>
<feature type="domain" description="SANT" evidence="8">
    <location>
        <begin position="117"/>
        <end position="165"/>
    </location>
</feature>
<dbReference type="InterPro" id="IPR052245">
    <property type="entry name" value="Plant_Stress_Dev_TF"/>
</dbReference>
<dbReference type="GO" id="GO:0005634">
    <property type="term" value="C:nucleus"/>
    <property type="evidence" value="ECO:0007669"/>
    <property type="project" value="UniProtKB-SubCell"/>
</dbReference>
<dbReference type="InterPro" id="IPR017930">
    <property type="entry name" value="Myb_dom"/>
</dbReference>
<dbReference type="FunFam" id="1.10.10.60:FF:000009">
    <property type="entry name" value="transcription factor MYB1R1"/>
    <property type="match status" value="1"/>
</dbReference>
<comment type="subcellular location">
    <subcellularLocation>
        <location evidence="1">Nucleus</location>
    </subcellularLocation>
</comment>
<dbReference type="Proteomes" id="UP000685013">
    <property type="component" value="Chromosome 17"/>
</dbReference>
<dbReference type="GO" id="GO:0009739">
    <property type="term" value="P:response to gibberellin"/>
    <property type="evidence" value="ECO:0007669"/>
    <property type="project" value="TreeGrafter"/>
</dbReference>
<dbReference type="Pfam" id="PF00249">
    <property type="entry name" value="Myb_DNA-binding"/>
    <property type="match status" value="1"/>
</dbReference>
<dbReference type="PROSITE" id="PS50090">
    <property type="entry name" value="MYB_LIKE"/>
    <property type="match status" value="1"/>
</dbReference>
<gene>
    <name evidence="10" type="primary">MYBS3</name>
    <name evidence="10" type="ORF">SDJN03_26148</name>
</gene>
<comment type="caution">
    <text evidence="10">The sequence shown here is derived from an EMBL/GenBank/DDBJ whole genome shotgun (WGS) entry which is preliminary data.</text>
</comment>
<dbReference type="PROSITE" id="PS51294">
    <property type="entry name" value="HTH_MYB"/>
    <property type="match status" value="1"/>
</dbReference>
<evidence type="ECO:0000259" key="7">
    <source>
        <dbReference type="PROSITE" id="PS50090"/>
    </source>
</evidence>
<evidence type="ECO:0000256" key="3">
    <source>
        <dbReference type="ARBA" id="ARBA00023125"/>
    </source>
</evidence>
<feature type="region of interest" description="Disordered" evidence="6">
    <location>
        <begin position="1"/>
        <end position="23"/>
    </location>
</feature>
<dbReference type="PANTHER" id="PTHR44191">
    <property type="entry name" value="TRANSCRIPTION FACTOR KUA1"/>
    <property type="match status" value="1"/>
</dbReference>
<keyword evidence="5" id="KW-0539">Nucleus</keyword>
<feature type="domain" description="Myb-like" evidence="7">
    <location>
        <begin position="109"/>
        <end position="161"/>
    </location>
</feature>
<keyword evidence="4" id="KW-0804">Transcription</keyword>
<dbReference type="GO" id="GO:0006355">
    <property type="term" value="P:regulation of DNA-templated transcription"/>
    <property type="evidence" value="ECO:0007669"/>
    <property type="project" value="UniProtKB-ARBA"/>
</dbReference>
<organism evidence="10 11">
    <name type="scientific">Cucurbita argyrosperma subsp. sororia</name>
    <dbReference type="NCBI Taxonomy" id="37648"/>
    <lineage>
        <taxon>Eukaryota</taxon>
        <taxon>Viridiplantae</taxon>
        <taxon>Streptophyta</taxon>
        <taxon>Embryophyta</taxon>
        <taxon>Tracheophyta</taxon>
        <taxon>Spermatophyta</taxon>
        <taxon>Magnoliopsida</taxon>
        <taxon>eudicotyledons</taxon>
        <taxon>Gunneridae</taxon>
        <taxon>Pentapetalae</taxon>
        <taxon>rosids</taxon>
        <taxon>fabids</taxon>
        <taxon>Cucurbitales</taxon>
        <taxon>Cucurbitaceae</taxon>
        <taxon>Cucurbiteae</taxon>
        <taxon>Cucurbita</taxon>
    </lineage>
</organism>
<dbReference type="AlphaFoldDB" id="A0AAV6M4Y0"/>
<dbReference type="PANTHER" id="PTHR44191:SF4">
    <property type="entry name" value="OS01G0187900 PROTEIN"/>
    <property type="match status" value="1"/>
</dbReference>
<feature type="non-terminal residue" evidence="10">
    <location>
        <position position="1"/>
    </location>
</feature>
<dbReference type="InterPro" id="IPR006447">
    <property type="entry name" value="Myb_dom_plants"/>
</dbReference>
<dbReference type="NCBIfam" id="TIGR01557">
    <property type="entry name" value="myb_SHAQKYF"/>
    <property type="match status" value="1"/>
</dbReference>
<dbReference type="EMBL" id="JAGKQH010000017">
    <property type="protein sequence ID" value="KAG6575509.1"/>
    <property type="molecule type" value="Genomic_DNA"/>
</dbReference>
<protein>
    <submittedName>
        <fullName evidence="10">Transcription factor MYBS3</fullName>
    </submittedName>
</protein>
<dbReference type="InterPro" id="IPR001005">
    <property type="entry name" value="SANT/Myb"/>
</dbReference>
<dbReference type="GO" id="GO:0003677">
    <property type="term" value="F:DNA binding"/>
    <property type="evidence" value="ECO:0007669"/>
    <property type="project" value="UniProtKB-KW"/>
</dbReference>
<sequence length="424" mass="46032">MTRRCSHCSNNGHNSRTCPSRGGRTGSAALAGGGGGGSGGVKLFGVRLTDGSFIKKSASMGNLSVHYHSSSSAAASPNPDSPNSDPVHDTDGFLSDDPTHASCSANRRGERKKGVPWTEEEHRLFLVGLQKLGKGDWRGISRNFVITRTPTQVASHAQKYFIRQSNSTRRKRRSSLFDMVPEMASDPLPMPEDEVLHASQAKETENSSSQPSLNLSLNSEFHMMETTVEENGNELDATKMEVAGFPPMIPGFIPAYMPVPFRIWAPNTFPMEEEKGVEMCHHEVLRPIPVVPKEPVNVDELVGLSQLTLREHEGEHREHSPLSLRLIGEGSRQFSATTPKMGTLASALLQPSSIARNELSPLQLSLQLSVMKNCVFVFQVLITIDSGESLTDADAGRPTATCWSGSGSMSAMGVIDFRFCGVLD</sequence>
<proteinExistence type="predicted"/>
<evidence type="ECO:0000256" key="1">
    <source>
        <dbReference type="ARBA" id="ARBA00004123"/>
    </source>
</evidence>
<evidence type="ECO:0000256" key="6">
    <source>
        <dbReference type="SAM" id="MobiDB-lite"/>
    </source>
</evidence>
<feature type="region of interest" description="Disordered" evidence="6">
    <location>
        <begin position="69"/>
        <end position="115"/>
    </location>
</feature>
<feature type="compositionally biased region" description="Polar residues" evidence="6">
    <location>
        <begin position="7"/>
        <end position="18"/>
    </location>
</feature>
<dbReference type="InterPro" id="IPR017884">
    <property type="entry name" value="SANT_dom"/>
</dbReference>